<sequence>MAASVCVNNQYSSTEFVESAGAILFHASTKQICLVHSHERNQWLLAKGRRNIGETRQQTAIRESQEETGFPCRLLPVTLRTRCTPDAEELEFTPDVPRRFEKVTEPFMLTHRILPGNNGVKLIWWFIGVIDENAPLLKGEDMFLAKLFGFEDAMATLTFASDRDIVARAIKVYEETMS</sequence>
<dbReference type="AlphaFoldDB" id="A0A2D3V3C7"/>
<dbReference type="PANTHER" id="PTHR21340:SF0">
    <property type="entry name" value="BIS(5'-NUCLEOSYL)-TETRAPHOSPHATASE [ASYMMETRICAL]"/>
    <property type="match status" value="1"/>
</dbReference>
<dbReference type="InterPro" id="IPR020084">
    <property type="entry name" value="NUDIX_hydrolase_CS"/>
</dbReference>
<dbReference type="GO" id="GO:0004081">
    <property type="term" value="F:bis(5'-nucleosyl)-tetraphosphatase (asymmetrical) activity"/>
    <property type="evidence" value="ECO:0007669"/>
    <property type="project" value="TreeGrafter"/>
</dbReference>
<evidence type="ECO:0000313" key="4">
    <source>
        <dbReference type="Proteomes" id="UP000225277"/>
    </source>
</evidence>
<evidence type="ECO:0000256" key="1">
    <source>
        <dbReference type="ARBA" id="ARBA00022801"/>
    </source>
</evidence>
<keyword evidence="1" id="KW-0378">Hydrolase</keyword>
<organism evidence="3 4">
    <name type="scientific">Ramularia collo-cygni</name>
    <dbReference type="NCBI Taxonomy" id="112498"/>
    <lineage>
        <taxon>Eukaryota</taxon>
        <taxon>Fungi</taxon>
        <taxon>Dikarya</taxon>
        <taxon>Ascomycota</taxon>
        <taxon>Pezizomycotina</taxon>
        <taxon>Dothideomycetes</taxon>
        <taxon>Dothideomycetidae</taxon>
        <taxon>Mycosphaerellales</taxon>
        <taxon>Mycosphaerellaceae</taxon>
        <taxon>Ramularia</taxon>
    </lineage>
</organism>
<gene>
    <name evidence="3" type="ORF">RCC_01849</name>
</gene>
<evidence type="ECO:0000259" key="2">
    <source>
        <dbReference type="PROSITE" id="PS51462"/>
    </source>
</evidence>
<dbReference type="SUPFAM" id="SSF55811">
    <property type="entry name" value="Nudix"/>
    <property type="match status" value="1"/>
</dbReference>
<dbReference type="Gene3D" id="3.90.79.10">
    <property type="entry name" value="Nucleoside Triphosphate Pyrophosphohydrolase"/>
    <property type="match status" value="1"/>
</dbReference>
<feature type="domain" description="Nudix hydrolase" evidence="2">
    <location>
        <begin position="15"/>
        <end position="171"/>
    </location>
</feature>
<evidence type="ECO:0000313" key="3">
    <source>
        <dbReference type="EMBL" id="CZT16009.1"/>
    </source>
</evidence>
<dbReference type="OrthoDB" id="10259236at2759"/>
<name>A0A2D3V3C7_9PEZI</name>
<dbReference type="PROSITE" id="PS00893">
    <property type="entry name" value="NUDIX_BOX"/>
    <property type="match status" value="1"/>
</dbReference>
<dbReference type="PROSITE" id="PS51462">
    <property type="entry name" value="NUDIX"/>
    <property type="match status" value="1"/>
</dbReference>
<keyword evidence="4" id="KW-1185">Reference proteome</keyword>
<dbReference type="GO" id="GO:0006754">
    <property type="term" value="P:ATP biosynthetic process"/>
    <property type="evidence" value="ECO:0007669"/>
    <property type="project" value="TreeGrafter"/>
</dbReference>
<reference evidence="3 4" key="1">
    <citation type="submission" date="2016-03" db="EMBL/GenBank/DDBJ databases">
        <authorList>
            <person name="Ploux O."/>
        </authorList>
    </citation>
    <scope>NUCLEOTIDE SEQUENCE [LARGE SCALE GENOMIC DNA]</scope>
    <source>
        <strain evidence="3 4">URUG2</strain>
    </source>
</reference>
<dbReference type="InterPro" id="IPR000086">
    <property type="entry name" value="NUDIX_hydrolase_dom"/>
</dbReference>
<dbReference type="GeneID" id="35597076"/>
<dbReference type="Proteomes" id="UP000225277">
    <property type="component" value="Unassembled WGS sequence"/>
</dbReference>
<dbReference type="InterPro" id="IPR051325">
    <property type="entry name" value="Nudix_hydrolase_domain"/>
</dbReference>
<dbReference type="EMBL" id="FJUY01000002">
    <property type="protein sequence ID" value="CZT16009.1"/>
    <property type="molecule type" value="Genomic_DNA"/>
</dbReference>
<accession>A0A2D3V3C7</accession>
<dbReference type="RefSeq" id="XP_023622902.1">
    <property type="nucleotide sequence ID" value="XM_023767134.1"/>
</dbReference>
<protein>
    <submittedName>
        <fullName evidence="3">Related to NUDIX domain</fullName>
    </submittedName>
</protein>
<dbReference type="InterPro" id="IPR015797">
    <property type="entry name" value="NUDIX_hydrolase-like_dom_sf"/>
</dbReference>
<dbReference type="Pfam" id="PF00293">
    <property type="entry name" value="NUDIX"/>
    <property type="match status" value="1"/>
</dbReference>
<dbReference type="PANTHER" id="PTHR21340">
    <property type="entry name" value="DIADENOSINE 5,5-P1,P4-TETRAPHOSPHATE PYROPHOSPHOHYDROLASE MUTT"/>
    <property type="match status" value="1"/>
</dbReference>
<dbReference type="GO" id="GO:0006167">
    <property type="term" value="P:AMP biosynthetic process"/>
    <property type="evidence" value="ECO:0007669"/>
    <property type="project" value="TreeGrafter"/>
</dbReference>
<dbReference type="STRING" id="112498.A0A2D3V3C7"/>
<proteinExistence type="predicted"/>